<name>A0AA44ZHF7_NEIGO</name>
<dbReference type="Proteomes" id="UP000223296">
    <property type="component" value="Unassembled WGS sequence"/>
</dbReference>
<gene>
    <name evidence="2" type="ORF">N776_04940</name>
</gene>
<comment type="caution">
    <text evidence="2">The sequence shown here is derived from an EMBL/GenBank/DDBJ whole genome shotgun (WGS) entry which is preliminary data.</text>
</comment>
<feature type="region of interest" description="Disordered" evidence="1">
    <location>
        <begin position="1"/>
        <end position="40"/>
    </location>
</feature>
<evidence type="ECO:0000256" key="1">
    <source>
        <dbReference type="SAM" id="MobiDB-lite"/>
    </source>
</evidence>
<feature type="compositionally biased region" description="Low complexity" evidence="1">
    <location>
        <begin position="12"/>
        <end position="27"/>
    </location>
</feature>
<protein>
    <submittedName>
        <fullName evidence="2">Uncharacterized protein</fullName>
    </submittedName>
</protein>
<dbReference type="EMBL" id="AVBE01000002">
    <property type="protein sequence ID" value="PHJ36131.1"/>
    <property type="molecule type" value="Genomic_DNA"/>
</dbReference>
<dbReference type="AlphaFoldDB" id="A0AA44ZHF7"/>
<evidence type="ECO:0000313" key="3">
    <source>
        <dbReference type="Proteomes" id="UP000223296"/>
    </source>
</evidence>
<evidence type="ECO:0000313" key="2">
    <source>
        <dbReference type="EMBL" id="PHJ36131.1"/>
    </source>
</evidence>
<accession>A0AA44ZHF7</accession>
<organism evidence="2 3">
    <name type="scientific">Neisseria gonorrhoeae 3502</name>
    <dbReference type="NCBI Taxonomy" id="1193404"/>
    <lineage>
        <taxon>Bacteria</taxon>
        <taxon>Pseudomonadati</taxon>
        <taxon>Pseudomonadota</taxon>
        <taxon>Betaproteobacteria</taxon>
        <taxon>Neisseriales</taxon>
        <taxon>Neisseriaceae</taxon>
        <taxon>Neisseria</taxon>
    </lineage>
</organism>
<reference evidence="2 3" key="1">
    <citation type="submission" date="2013-08" db="EMBL/GenBank/DDBJ databases">
        <authorList>
            <person name="Trees D."/>
        </authorList>
    </citation>
    <scope>NUCLEOTIDE SEQUENCE [LARGE SCALE GENOMIC DNA]</scope>
    <source>
        <strain evidence="2 3">3502</strain>
    </source>
</reference>
<sequence length="40" mass="4453">MQAVFQKHPLKQKQAAQAAGKAAAHQACPRFPPKNLKEQR</sequence>
<proteinExistence type="predicted"/>